<dbReference type="Proteomes" id="UP000237105">
    <property type="component" value="Unassembled WGS sequence"/>
</dbReference>
<evidence type="ECO:0000313" key="3">
    <source>
        <dbReference type="Proteomes" id="UP000237105"/>
    </source>
</evidence>
<dbReference type="AlphaFoldDB" id="A0A2P5AZ61"/>
<dbReference type="EMBL" id="JXTB01000406">
    <property type="protein sequence ID" value="PON41828.1"/>
    <property type="molecule type" value="Genomic_DNA"/>
</dbReference>
<gene>
    <name evidence="2" type="ORF">PanWU01x14_286740</name>
</gene>
<dbReference type="InterPro" id="IPR048297">
    <property type="entry name" value="DUF936_dom_pln"/>
</dbReference>
<organism evidence="2 3">
    <name type="scientific">Parasponia andersonii</name>
    <name type="common">Sponia andersonii</name>
    <dbReference type="NCBI Taxonomy" id="3476"/>
    <lineage>
        <taxon>Eukaryota</taxon>
        <taxon>Viridiplantae</taxon>
        <taxon>Streptophyta</taxon>
        <taxon>Embryophyta</taxon>
        <taxon>Tracheophyta</taxon>
        <taxon>Spermatophyta</taxon>
        <taxon>Magnoliopsida</taxon>
        <taxon>eudicotyledons</taxon>
        <taxon>Gunneridae</taxon>
        <taxon>Pentapetalae</taxon>
        <taxon>rosids</taxon>
        <taxon>fabids</taxon>
        <taxon>Rosales</taxon>
        <taxon>Cannabaceae</taxon>
        <taxon>Parasponia</taxon>
    </lineage>
</organism>
<feature type="domain" description="DUF936" evidence="1">
    <location>
        <begin position="14"/>
        <end position="52"/>
    </location>
</feature>
<accession>A0A2P5AZ61</accession>
<evidence type="ECO:0000259" key="1">
    <source>
        <dbReference type="Pfam" id="PF06075"/>
    </source>
</evidence>
<name>A0A2P5AZ61_PARAD</name>
<comment type="caution">
    <text evidence="2">The sequence shown here is derived from an EMBL/GenBank/DDBJ whole genome shotgun (WGS) entry which is preliminary data.</text>
</comment>
<evidence type="ECO:0000313" key="2">
    <source>
        <dbReference type="EMBL" id="PON41828.1"/>
    </source>
</evidence>
<protein>
    <recommendedName>
        <fullName evidence="1">DUF936 domain-containing protein</fullName>
    </recommendedName>
</protein>
<reference evidence="3" key="1">
    <citation type="submission" date="2016-06" db="EMBL/GenBank/DDBJ databases">
        <title>Parallel loss of symbiosis genes in relatives of nitrogen-fixing non-legume Parasponia.</title>
        <authorList>
            <person name="Van Velzen R."/>
            <person name="Holmer R."/>
            <person name="Bu F."/>
            <person name="Rutten L."/>
            <person name="Van Zeijl A."/>
            <person name="Liu W."/>
            <person name="Santuari L."/>
            <person name="Cao Q."/>
            <person name="Sharma T."/>
            <person name="Shen D."/>
            <person name="Roswanjaya Y."/>
            <person name="Wardhani T."/>
            <person name="Kalhor M.S."/>
            <person name="Jansen J."/>
            <person name="Van den Hoogen J."/>
            <person name="Gungor B."/>
            <person name="Hartog M."/>
            <person name="Hontelez J."/>
            <person name="Verver J."/>
            <person name="Yang W.-C."/>
            <person name="Schijlen E."/>
            <person name="Repin R."/>
            <person name="Schilthuizen M."/>
            <person name="Schranz E."/>
            <person name="Heidstra R."/>
            <person name="Miyata K."/>
            <person name="Fedorova E."/>
            <person name="Kohlen W."/>
            <person name="Bisseling T."/>
            <person name="Smit S."/>
            <person name="Geurts R."/>
        </authorList>
    </citation>
    <scope>NUCLEOTIDE SEQUENCE [LARGE SCALE GENOMIC DNA]</scope>
    <source>
        <strain evidence="3">cv. WU1-14</strain>
    </source>
</reference>
<proteinExistence type="predicted"/>
<dbReference type="Pfam" id="PF06075">
    <property type="entry name" value="DUF936"/>
    <property type="match status" value="1"/>
</dbReference>
<feature type="non-terminal residue" evidence="2">
    <location>
        <position position="1"/>
    </location>
</feature>
<sequence>SSRFGAADDDDNGDPWRSRVFFPKVSDSVHSTCVSISDQDLDLMYNDEIHLALEVILGFL</sequence>
<keyword evidence="3" id="KW-1185">Reference proteome</keyword>